<dbReference type="RefSeq" id="WP_290362784.1">
    <property type="nucleotide sequence ID" value="NZ_JAUFQU010000001.1"/>
</dbReference>
<dbReference type="EMBL" id="JAUFQU010000001">
    <property type="protein sequence ID" value="MDN3706729.1"/>
    <property type="molecule type" value="Genomic_DNA"/>
</dbReference>
<protein>
    <recommendedName>
        <fullName evidence="4">Hydrolase</fullName>
    </recommendedName>
</protein>
<accession>A0ABT8D1Q1</accession>
<dbReference type="EMBL" id="JAUFQU010000033">
    <property type="protein sequence ID" value="MDN3709390.1"/>
    <property type="molecule type" value="Genomic_DNA"/>
</dbReference>
<dbReference type="Proteomes" id="UP001242368">
    <property type="component" value="Unassembled WGS sequence"/>
</dbReference>
<evidence type="ECO:0000313" key="1">
    <source>
        <dbReference type="EMBL" id="MDN3706729.1"/>
    </source>
</evidence>
<evidence type="ECO:0000313" key="3">
    <source>
        <dbReference type="Proteomes" id="UP001242368"/>
    </source>
</evidence>
<keyword evidence="3" id="KW-1185">Reference proteome</keyword>
<reference evidence="2" key="3">
    <citation type="submission" date="2023-06" db="EMBL/GenBank/DDBJ databases">
        <authorList>
            <person name="Lucena T."/>
            <person name="Sun Q."/>
        </authorList>
    </citation>
    <scope>NUCLEOTIDE SEQUENCE</scope>
    <source>
        <strain evidence="2">CECT 7184</strain>
    </source>
</reference>
<organism evidence="2 3">
    <name type="scientific">Paenimyroides ceti</name>
    <dbReference type="NCBI Taxonomy" id="395087"/>
    <lineage>
        <taxon>Bacteria</taxon>
        <taxon>Pseudomonadati</taxon>
        <taxon>Bacteroidota</taxon>
        <taxon>Flavobacteriia</taxon>
        <taxon>Flavobacteriales</taxon>
        <taxon>Flavobacteriaceae</taxon>
        <taxon>Paenimyroides</taxon>
    </lineage>
</organism>
<sequence>MKNVFLYLFVFSLLINVFLYVNDSKILKSQETELAQTKTKTTQLKDSLKLYKNMYDEASYFSIDENENAQKTFKEYKYDEAMQKVLHDLTILNTQEGGNPLLPVASDGSKTIVHKASVLNHKWIILDYYNDTYTGEMLVEYTFDPNKFTEFKTISNTVY</sequence>
<evidence type="ECO:0008006" key="4">
    <source>
        <dbReference type="Google" id="ProtNLM"/>
    </source>
</evidence>
<evidence type="ECO:0000313" key="2">
    <source>
        <dbReference type="EMBL" id="MDN3709390.1"/>
    </source>
</evidence>
<name>A0ABT8D1Q1_9FLAO</name>
<reference evidence="2" key="1">
    <citation type="journal article" date="2014" name="Int. J. Syst. Evol. Microbiol.">
        <title>Complete genome of a new Firmicutes species belonging to the dominant human colonic microbiota ('Ruminococcus bicirculans') reveals two chromosomes and a selective capacity to utilize plant glucans.</title>
        <authorList>
            <consortium name="NISC Comparative Sequencing Program"/>
            <person name="Wegmann U."/>
            <person name="Louis P."/>
            <person name="Goesmann A."/>
            <person name="Henrissat B."/>
            <person name="Duncan S.H."/>
            <person name="Flint H.J."/>
        </authorList>
    </citation>
    <scope>NUCLEOTIDE SEQUENCE</scope>
    <source>
        <strain evidence="2">CECT 7184</strain>
    </source>
</reference>
<reference evidence="3" key="2">
    <citation type="journal article" date="2019" name="Int. J. Syst. Evol. Microbiol.">
        <title>The Global Catalogue of Microorganisms (GCM) 10K type strain sequencing project: providing services to taxonomists for standard genome sequencing and annotation.</title>
        <authorList>
            <consortium name="The Broad Institute Genomics Platform"/>
            <consortium name="The Broad Institute Genome Sequencing Center for Infectious Disease"/>
            <person name="Wu L."/>
            <person name="Ma J."/>
        </authorList>
    </citation>
    <scope>NUCLEOTIDE SEQUENCE [LARGE SCALE GENOMIC DNA]</scope>
    <source>
        <strain evidence="3">CECT 7184</strain>
    </source>
</reference>
<gene>
    <name evidence="1" type="ORF">QW060_06240</name>
    <name evidence="2" type="ORF">QW060_20485</name>
</gene>
<comment type="caution">
    <text evidence="2">The sequence shown here is derived from an EMBL/GenBank/DDBJ whole genome shotgun (WGS) entry which is preliminary data.</text>
</comment>
<proteinExistence type="predicted"/>